<dbReference type="Gene3D" id="1.10.10.10">
    <property type="entry name" value="Winged helix-like DNA-binding domain superfamily/Winged helix DNA-binding domain"/>
    <property type="match status" value="1"/>
</dbReference>
<dbReference type="Proteomes" id="UP001321760">
    <property type="component" value="Unassembled WGS sequence"/>
</dbReference>
<reference evidence="7" key="1">
    <citation type="journal article" date="2023" name="Mol. Phylogenet. Evol.">
        <title>Genome-scale phylogeny and comparative genomics of the fungal order Sordariales.</title>
        <authorList>
            <person name="Hensen N."/>
            <person name="Bonometti L."/>
            <person name="Westerberg I."/>
            <person name="Brannstrom I.O."/>
            <person name="Guillou S."/>
            <person name="Cros-Aarteil S."/>
            <person name="Calhoun S."/>
            <person name="Haridas S."/>
            <person name="Kuo A."/>
            <person name="Mondo S."/>
            <person name="Pangilinan J."/>
            <person name="Riley R."/>
            <person name="LaButti K."/>
            <person name="Andreopoulos B."/>
            <person name="Lipzen A."/>
            <person name="Chen C."/>
            <person name="Yan M."/>
            <person name="Daum C."/>
            <person name="Ng V."/>
            <person name="Clum A."/>
            <person name="Steindorff A."/>
            <person name="Ohm R.A."/>
            <person name="Martin F."/>
            <person name="Silar P."/>
            <person name="Natvig D.O."/>
            <person name="Lalanne C."/>
            <person name="Gautier V."/>
            <person name="Ament-Velasquez S.L."/>
            <person name="Kruys A."/>
            <person name="Hutchinson M.I."/>
            <person name="Powell A.J."/>
            <person name="Barry K."/>
            <person name="Miller A.N."/>
            <person name="Grigoriev I.V."/>
            <person name="Debuchy R."/>
            <person name="Gladieux P."/>
            <person name="Hiltunen Thoren M."/>
            <person name="Johannesson H."/>
        </authorList>
    </citation>
    <scope>NUCLEOTIDE SEQUENCE</scope>
    <source>
        <strain evidence="7">PSN243</strain>
    </source>
</reference>
<protein>
    <submittedName>
        <fullName evidence="7">Metallo-beta-lactamase superfamily protein</fullName>
    </submittedName>
</protein>
<dbReference type="GO" id="GO:0044550">
    <property type="term" value="P:secondary metabolite biosynthetic process"/>
    <property type="evidence" value="ECO:0007669"/>
    <property type="project" value="TreeGrafter"/>
</dbReference>
<comment type="similarity">
    <text evidence="2">Belongs to the metallo-beta-lactamase superfamily. Glyoxalase II family.</text>
</comment>
<comment type="caution">
    <text evidence="7">The sequence shown here is derived from an EMBL/GenBank/DDBJ whole genome shotgun (WGS) entry which is preliminary data.</text>
</comment>
<dbReference type="Pfam" id="PF00753">
    <property type="entry name" value="Lactamase_B"/>
    <property type="match status" value="1"/>
</dbReference>
<dbReference type="EMBL" id="MU865925">
    <property type="protein sequence ID" value="KAK4452066.1"/>
    <property type="molecule type" value="Genomic_DNA"/>
</dbReference>
<keyword evidence="5" id="KW-0862">Zinc</keyword>
<feature type="domain" description="Metallo-beta-lactamase" evidence="6">
    <location>
        <begin position="33"/>
        <end position="189"/>
    </location>
</feature>
<dbReference type="CDD" id="cd07722">
    <property type="entry name" value="LACTB2-like_MBL-fold"/>
    <property type="match status" value="1"/>
</dbReference>
<evidence type="ECO:0000259" key="6">
    <source>
        <dbReference type="SMART" id="SM00849"/>
    </source>
</evidence>
<comment type="cofactor">
    <cofactor evidence="1">
        <name>Zn(2+)</name>
        <dbReference type="ChEBI" id="CHEBI:29105"/>
    </cofactor>
</comment>
<dbReference type="PANTHER" id="PTHR23131">
    <property type="entry name" value="ENDORIBONUCLEASE LACTB2"/>
    <property type="match status" value="1"/>
</dbReference>
<dbReference type="GO" id="GO:0046872">
    <property type="term" value="F:metal ion binding"/>
    <property type="evidence" value="ECO:0007669"/>
    <property type="project" value="UniProtKB-KW"/>
</dbReference>
<keyword evidence="3" id="KW-0479">Metal-binding</keyword>
<name>A0AAV9GUR1_9PEZI</name>
<dbReference type="PANTHER" id="PTHR23131:SF0">
    <property type="entry name" value="ENDORIBONUCLEASE LACTB2"/>
    <property type="match status" value="1"/>
</dbReference>
<evidence type="ECO:0000256" key="3">
    <source>
        <dbReference type="ARBA" id="ARBA00022723"/>
    </source>
</evidence>
<dbReference type="InterPro" id="IPR050662">
    <property type="entry name" value="Sec-metab_biosynth-thioest"/>
</dbReference>
<keyword evidence="4" id="KW-0378">Hydrolase</keyword>
<proteinExistence type="inferred from homology"/>
<dbReference type="InterPro" id="IPR047921">
    <property type="entry name" value="LACTB2-like_MBL-fold"/>
</dbReference>
<dbReference type="FunFam" id="1.10.10.10:FF:000328">
    <property type="entry name" value="Lactamase beta 2"/>
    <property type="match status" value="1"/>
</dbReference>
<evidence type="ECO:0000313" key="8">
    <source>
        <dbReference type="Proteomes" id="UP001321760"/>
    </source>
</evidence>
<dbReference type="AlphaFoldDB" id="A0AAV9GUR1"/>
<evidence type="ECO:0000256" key="5">
    <source>
        <dbReference type="ARBA" id="ARBA00022833"/>
    </source>
</evidence>
<sequence>MATDLVPLPEIERLSPRCIRILGGNPGKFALQGTNTYLLGTGPQRLLIDTGEGKPSWIAAVKKTLEEERATIASAIVTHWHHDHQGGIGQLLEAWPGTKVYKSQKYEEEGQVDIVDGQTFEVEGARLTAHHTPGHTIDHMVLILAEEDAMFTGDNVLGQGTAVFEDLATYLESLEKMKKLFKGRAYPGHGPVLDDGPGKIAEYIRHRQQREEQVIQTMRGKNNNSETGDEDSWTPMELVKVIYRDIPESLYPAAAGGVLQILQKLQKEGKAVLHAARWRLSDRSAL</sequence>
<dbReference type="InterPro" id="IPR036388">
    <property type="entry name" value="WH-like_DNA-bd_sf"/>
</dbReference>
<dbReference type="InterPro" id="IPR041516">
    <property type="entry name" value="LACTB2_WH"/>
</dbReference>
<reference evidence="7" key="2">
    <citation type="submission" date="2023-05" db="EMBL/GenBank/DDBJ databases">
        <authorList>
            <consortium name="Lawrence Berkeley National Laboratory"/>
            <person name="Steindorff A."/>
            <person name="Hensen N."/>
            <person name="Bonometti L."/>
            <person name="Westerberg I."/>
            <person name="Brannstrom I.O."/>
            <person name="Guillou S."/>
            <person name="Cros-Aarteil S."/>
            <person name="Calhoun S."/>
            <person name="Haridas S."/>
            <person name="Kuo A."/>
            <person name="Mondo S."/>
            <person name="Pangilinan J."/>
            <person name="Riley R."/>
            <person name="Labutti K."/>
            <person name="Andreopoulos B."/>
            <person name="Lipzen A."/>
            <person name="Chen C."/>
            <person name="Yanf M."/>
            <person name="Daum C."/>
            <person name="Ng V."/>
            <person name="Clum A."/>
            <person name="Ohm R."/>
            <person name="Martin F."/>
            <person name="Silar P."/>
            <person name="Natvig D."/>
            <person name="Lalanne C."/>
            <person name="Gautier V."/>
            <person name="Ament-Velasquez S.L."/>
            <person name="Kruys A."/>
            <person name="Hutchinson M.I."/>
            <person name="Powell A.J."/>
            <person name="Barry K."/>
            <person name="Miller A.N."/>
            <person name="Grigoriev I.V."/>
            <person name="Debuchy R."/>
            <person name="Gladieux P."/>
            <person name="Thoren M.H."/>
            <person name="Johannesson H."/>
        </authorList>
    </citation>
    <scope>NUCLEOTIDE SEQUENCE</scope>
    <source>
        <strain evidence="7">PSN243</strain>
    </source>
</reference>
<dbReference type="GO" id="GO:0016787">
    <property type="term" value="F:hydrolase activity"/>
    <property type="evidence" value="ECO:0007669"/>
    <property type="project" value="UniProtKB-KW"/>
</dbReference>
<accession>A0AAV9GUR1</accession>
<dbReference type="Gene3D" id="3.60.15.10">
    <property type="entry name" value="Ribonuclease Z/Hydroxyacylglutathione hydrolase-like"/>
    <property type="match status" value="1"/>
</dbReference>
<dbReference type="FunFam" id="3.60.15.10:FF:000041">
    <property type="entry name" value="Metallo-beta-lactamase domain protein"/>
    <property type="match status" value="1"/>
</dbReference>
<dbReference type="Pfam" id="PF17778">
    <property type="entry name" value="WHD_BLACT"/>
    <property type="match status" value="1"/>
</dbReference>
<dbReference type="InterPro" id="IPR001279">
    <property type="entry name" value="Metallo-B-lactamas"/>
</dbReference>
<dbReference type="SMART" id="SM00849">
    <property type="entry name" value="Lactamase_B"/>
    <property type="match status" value="1"/>
</dbReference>
<organism evidence="7 8">
    <name type="scientific">Podospora aff. communis PSN243</name>
    <dbReference type="NCBI Taxonomy" id="3040156"/>
    <lineage>
        <taxon>Eukaryota</taxon>
        <taxon>Fungi</taxon>
        <taxon>Dikarya</taxon>
        <taxon>Ascomycota</taxon>
        <taxon>Pezizomycotina</taxon>
        <taxon>Sordariomycetes</taxon>
        <taxon>Sordariomycetidae</taxon>
        <taxon>Sordariales</taxon>
        <taxon>Podosporaceae</taxon>
        <taxon>Podospora</taxon>
    </lineage>
</organism>
<evidence type="ECO:0000256" key="1">
    <source>
        <dbReference type="ARBA" id="ARBA00001947"/>
    </source>
</evidence>
<evidence type="ECO:0000256" key="4">
    <source>
        <dbReference type="ARBA" id="ARBA00022801"/>
    </source>
</evidence>
<dbReference type="SUPFAM" id="SSF56281">
    <property type="entry name" value="Metallo-hydrolase/oxidoreductase"/>
    <property type="match status" value="1"/>
</dbReference>
<gene>
    <name evidence="7" type="ORF">QBC34DRAFT_294032</name>
</gene>
<keyword evidence="8" id="KW-1185">Reference proteome</keyword>
<evidence type="ECO:0000313" key="7">
    <source>
        <dbReference type="EMBL" id="KAK4452066.1"/>
    </source>
</evidence>
<evidence type="ECO:0000256" key="2">
    <source>
        <dbReference type="ARBA" id="ARBA00006759"/>
    </source>
</evidence>
<dbReference type="InterPro" id="IPR036866">
    <property type="entry name" value="RibonucZ/Hydroxyglut_hydro"/>
</dbReference>